<dbReference type="SUPFAM" id="SSF46785">
    <property type="entry name" value="Winged helix' DNA-binding domain"/>
    <property type="match status" value="1"/>
</dbReference>
<dbReference type="Pfam" id="PF00126">
    <property type="entry name" value="HTH_1"/>
    <property type="match status" value="1"/>
</dbReference>
<sequence>MQDLNDLFYFVQVVEHEGFAPASRAIGVPKSKLSRRICILEEHLGVRLLQRSTRQFSVTEIGKSYFFHCKAMLVEAQAAQEAVDRTRAEPSGVVRVACPIALLHARVGPMLARFMVEHPMVTLHLEASNRRVDVVAEGTDVAIRVRVPPLQDSDLVMKVLSTRRWCVAASPDFVARHPALQAPADLSGVPTLDWGAPVAQHSWHLDGPDGAVASIRHTPRLVTDDMIALRAAAVAGVGVVQLPLMMITEELRQGSLVMLMPDWIPKGGIIHAVYSSRRWLRPAVRTLIDFLATSFERLDEA</sequence>
<gene>
    <name evidence="6" type="ORF">IV454_16070</name>
</gene>
<dbReference type="Gene3D" id="3.40.190.290">
    <property type="match status" value="1"/>
</dbReference>
<dbReference type="Gene3D" id="1.10.10.10">
    <property type="entry name" value="Winged helix-like DNA-binding domain superfamily/Winged helix DNA-binding domain"/>
    <property type="match status" value="1"/>
</dbReference>
<feature type="domain" description="HTH lysR-type" evidence="5">
    <location>
        <begin position="1"/>
        <end position="59"/>
    </location>
</feature>
<name>A0AA49ABP3_9BURK</name>
<dbReference type="InterPro" id="IPR036390">
    <property type="entry name" value="WH_DNA-bd_sf"/>
</dbReference>
<dbReference type="PANTHER" id="PTHR30537">
    <property type="entry name" value="HTH-TYPE TRANSCRIPTIONAL REGULATOR"/>
    <property type="match status" value="1"/>
</dbReference>
<dbReference type="InterPro" id="IPR036388">
    <property type="entry name" value="WH-like_DNA-bd_sf"/>
</dbReference>
<dbReference type="CDD" id="cd08473">
    <property type="entry name" value="PBP2_CrgA_like_4"/>
    <property type="match status" value="1"/>
</dbReference>
<evidence type="ECO:0000256" key="2">
    <source>
        <dbReference type="ARBA" id="ARBA00023015"/>
    </source>
</evidence>
<keyword evidence="2" id="KW-0805">Transcription regulation</keyword>
<evidence type="ECO:0000256" key="4">
    <source>
        <dbReference type="ARBA" id="ARBA00023163"/>
    </source>
</evidence>
<evidence type="ECO:0000313" key="7">
    <source>
        <dbReference type="Proteomes" id="UP000662888"/>
    </source>
</evidence>
<dbReference type="InterPro" id="IPR005119">
    <property type="entry name" value="LysR_subst-bd"/>
</dbReference>
<protein>
    <submittedName>
        <fullName evidence="6">LysR family transcriptional regulator</fullName>
    </submittedName>
</protein>
<organism evidence="6 7">
    <name type="scientific">Massilia antarctica</name>
    <dbReference type="NCBI Taxonomy" id="2765360"/>
    <lineage>
        <taxon>Bacteria</taxon>
        <taxon>Pseudomonadati</taxon>
        <taxon>Pseudomonadota</taxon>
        <taxon>Betaproteobacteria</taxon>
        <taxon>Burkholderiales</taxon>
        <taxon>Oxalobacteraceae</taxon>
        <taxon>Telluria group</taxon>
        <taxon>Massilia</taxon>
    </lineage>
</organism>
<evidence type="ECO:0000313" key="6">
    <source>
        <dbReference type="EMBL" id="QPI52865.1"/>
    </source>
</evidence>
<dbReference type="InterPro" id="IPR000847">
    <property type="entry name" value="LysR_HTH_N"/>
</dbReference>
<evidence type="ECO:0000256" key="1">
    <source>
        <dbReference type="ARBA" id="ARBA00009437"/>
    </source>
</evidence>
<dbReference type="SUPFAM" id="SSF53850">
    <property type="entry name" value="Periplasmic binding protein-like II"/>
    <property type="match status" value="1"/>
</dbReference>
<dbReference type="RefSeq" id="WP_206092251.1">
    <property type="nucleotide sequence ID" value="NZ_CP065053.1"/>
</dbReference>
<dbReference type="PROSITE" id="PS50931">
    <property type="entry name" value="HTH_LYSR"/>
    <property type="match status" value="1"/>
</dbReference>
<dbReference type="Pfam" id="PF03466">
    <property type="entry name" value="LysR_substrate"/>
    <property type="match status" value="1"/>
</dbReference>
<reference evidence="6 7" key="1">
    <citation type="submission" date="2020-11" db="EMBL/GenBank/DDBJ databases">
        <authorList>
            <person name="Sun Q."/>
        </authorList>
    </citation>
    <scope>NUCLEOTIDE SEQUENCE [LARGE SCALE GENOMIC DNA]</scope>
    <source>
        <strain evidence="6 7">P8398</strain>
    </source>
</reference>
<dbReference type="PANTHER" id="PTHR30537:SF31">
    <property type="entry name" value="TRANSCRIPTIONAL REGULATOR, LYSR FAMILY"/>
    <property type="match status" value="1"/>
</dbReference>
<keyword evidence="7" id="KW-1185">Reference proteome</keyword>
<dbReference type="InterPro" id="IPR058163">
    <property type="entry name" value="LysR-type_TF_proteobact-type"/>
</dbReference>
<proteinExistence type="inferred from homology"/>
<dbReference type="Proteomes" id="UP000662888">
    <property type="component" value="Chromosome"/>
</dbReference>
<accession>A0AA49ABP3</accession>
<comment type="similarity">
    <text evidence="1">Belongs to the LysR transcriptional regulatory family.</text>
</comment>
<dbReference type="NCBIfam" id="NF011573">
    <property type="entry name" value="PRK14997.1"/>
    <property type="match status" value="1"/>
</dbReference>
<keyword evidence="4" id="KW-0804">Transcription</keyword>
<evidence type="ECO:0000256" key="3">
    <source>
        <dbReference type="ARBA" id="ARBA00023125"/>
    </source>
</evidence>
<evidence type="ECO:0000259" key="5">
    <source>
        <dbReference type="PROSITE" id="PS50931"/>
    </source>
</evidence>
<dbReference type="EMBL" id="CP065053">
    <property type="protein sequence ID" value="QPI52865.1"/>
    <property type="molecule type" value="Genomic_DNA"/>
</dbReference>
<keyword evidence="3" id="KW-0238">DNA-binding</keyword>